<dbReference type="PANTHER" id="PTHR47286:SF2">
    <property type="entry name" value="F3I6.9 PROTEIN"/>
    <property type="match status" value="1"/>
</dbReference>
<feature type="compositionally biased region" description="Basic and acidic residues" evidence="1">
    <location>
        <begin position="403"/>
        <end position="415"/>
    </location>
</feature>
<dbReference type="PANTHER" id="PTHR47286">
    <property type="entry name" value="F3I6.9 PROTEIN"/>
    <property type="match status" value="1"/>
</dbReference>
<feature type="compositionally biased region" description="Polar residues" evidence="1">
    <location>
        <begin position="546"/>
        <end position="566"/>
    </location>
</feature>
<protein>
    <recommendedName>
        <fullName evidence="4">TPX2 C-terminal domain-containing protein</fullName>
    </recommendedName>
</protein>
<feature type="region of interest" description="Disordered" evidence="1">
    <location>
        <begin position="295"/>
        <end position="430"/>
    </location>
</feature>
<dbReference type="AlphaFoldDB" id="A0A811NVR9"/>
<feature type="compositionally biased region" description="Basic and acidic residues" evidence="1">
    <location>
        <begin position="716"/>
        <end position="728"/>
    </location>
</feature>
<sequence>MRSSCVGVWCFDEQFLVSFRFDPRVCQQSPPNYDELDTPYIMATEVNQTYFSWSQGEPTERDGPQGVSVSTLDHGSISFGRFELESLSWEKWSVFTNDRRNEEFGKFNGLVAQKKAYFEEYYKKIRELKASQQQNQQTELILEYSGDGSDSSQTAEDEQGADLETPTGSGAAVDVYVEEALHETTSEHGLQCYNDQGNENFDTELSSSNLSSSGVLQQTEHDVRGTVRCYSSTSKMDAGKQNAGSVHGDTRTTYEAARTPRRIIEKDSRLRHSPKIIPKSIKTLSKSAMDYTFASERPGSVKPNTSMNQKAKPVQRPNAAAQKMFGPTEGKKLTGFRRPSSAGAQRPSTGEQHAIARENSQLPAVVSTPRRPSTAERRPVTRDRAQKQANVTTPRRPSTSERLPVKRENAAKHSDISAVRRPSTGERRAITRDSVLRMDVKTPSKARAPVAHPKGETTTVGNMKKAVTPNAARSGKMETKSNNNRLKGPSVLDSHSTRSKRMDLQVSGKQKSSFVNLPPRKIFSSTAREPAVETISRSKKKEGVQATVQSRASTSKRTTPLQTGNLKTRAPNPPAPPAPPPPRRTSRTMSKPTASASSIGGRKTKMEISLCDEMKGGTPRGQAQLMFSGQGDLAVWKLKMLNGQVAEATTFLCRKLPEAQNQTAQPNGVGPVPFTLGIWQEQGRPPACTGSTAEPTGHDRGASGQGRRGATSSAFRSEKMRAGSERRPCASRVRRAVQAVRGWGRSSPQDRTARRSEGIQ</sequence>
<gene>
    <name evidence="2" type="ORF">NCGR_LOCUS23689</name>
</gene>
<evidence type="ECO:0000313" key="2">
    <source>
        <dbReference type="EMBL" id="CAD6235488.1"/>
    </source>
</evidence>
<feature type="compositionally biased region" description="Polar residues" evidence="1">
    <location>
        <begin position="193"/>
        <end position="204"/>
    </location>
</feature>
<evidence type="ECO:0008006" key="4">
    <source>
        <dbReference type="Google" id="ProtNLM"/>
    </source>
</evidence>
<feature type="region of interest" description="Disordered" evidence="1">
    <location>
        <begin position="468"/>
        <end position="605"/>
    </location>
</feature>
<feature type="compositionally biased region" description="Basic and acidic residues" evidence="1">
    <location>
        <begin position="373"/>
        <end position="386"/>
    </location>
</feature>
<comment type="caution">
    <text evidence="2">The sequence shown here is derived from an EMBL/GenBank/DDBJ whole genome shotgun (WGS) entry which is preliminary data.</text>
</comment>
<feature type="region of interest" description="Disordered" evidence="1">
    <location>
        <begin position="145"/>
        <end position="168"/>
    </location>
</feature>
<organism evidence="2 3">
    <name type="scientific">Miscanthus lutarioriparius</name>
    <dbReference type="NCBI Taxonomy" id="422564"/>
    <lineage>
        <taxon>Eukaryota</taxon>
        <taxon>Viridiplantae</taxon>
        <taxon>Streptophyta</taxon>
        <taxon>Embryophyta</taxon>
        <taxon>Tracheophyta</taxon>
        <taxon>Spermatophyta</taxon>
        <taxon>Magnoliopsida</taxon>
        <taxon>Liliopsida</taxon>
        <taxon>Poales</taxon>
        <taxon>Poaceae</taxon>
        <taxon>PACMAD clade</taxon>
        <taxon>Panicoideae</taxon>
        <taxon>Andropogonodae</taxon>
        <taxon>Andropogoneae</taxon>
        <taxon>Saccharinae</taxon>
        <taxon>Miscanthus</taxon>
    </lineage>
</organism>
<dbReference type="Proteomes" id="UP000604825">
    <property type="component" value="Unassembled WGS sequence"/>
</dbReference>
<name>A0A811NVR9_9POAL</name>
<evidence type="ECO:0000313" key="3">
    <source>
        <dbReference type="Proteomes" id="UP000604825"/>
    </source>
</evidence>
<proteinExistence type="predicted"/>
<feature type="compositionally biased region" description="Polar residues" evidence="1">
    <location>
        <begin position="387"/>
        <end position="401"/>
    </location>
</feature>
<accession>A0A811NVR9</accession>
<evidence type="ECO:0000256" key="1">
    <source>
        <dbReference type="SAM" id="MobiDB-lite"/>
    </source>
</evidence>
<feature type="compositionally biased region" description="Pro residues" evidence="1">
    <location>
        <begin position="571"/>
        <end position="583"/>
    </location>
</feature>
<reference evidence="2" key="1">
    <citation type="submission" date="2020-10" db="EMBL/GenBank/DDBJ databases">
        <authorList>
            <person name="Han B."/>
            <person name="Lu T."/>
            <person name="Zhao Q."/>
            <person name="Huang X."/>
            <person name="Zhao Y."/>
        </authorList>
    </citation>
    <scope>NUCLEOTIDE SEQUENCE</scope>
</reference>
<feature type="compositionally biased region" description="Polar residues" evidence="1">
    <location>
        <begin position="587"/>
        <end position="598"/>
    </location>
</feature>
<feature type="compositionally biased region" description="Polar residues" evidence="1">
    <location>
        <begin position="342"/>
        <end position="351"/>
    </location>
</feature>
<dbReference type="EMBL" id="CAJGYO010000006">
    <property type="protein sequence ID" value="CAD6235488.1"/>
    <property type="molecule type" value="Genomic_DNA"/>
</dbReference>
<dbReference type="OrthoDB" id="621651at2759"/>
<feature type="compositionally biased region" description="Basic and acidic residues" evidence="1">
    <location>
        <begin position="751"/>
        <end position="760"/>
    </location>
</feature>
<feature type="region of interest" description="Disordered" evidence="1">
    <location>
        <begin position="186"/>
        <end position="220"/>
    </location>
</feature>
<keyword evidence="3" id="KW-1185">Reference proteome</keyword>
<feature type="region of interest" description="Disordered" evidence="1">
    <location>
        <begin position="684"/>
        <end position="760"/>
    </location>
</feature>